<feature type="signal peptide" evidence="1">
    <location>
        <begin position="1"/>
        <end position="20"/>
    </location>
</feature>
<evidence type="ECO:0000256" key="1">
    <source>
        <dbReference type="SAM" id="SignalP"/>
    </source>
</evidence>
<reference evidence="2" key="2">
    <citation type="submission" date="2020-09" db="EMBL/GenBank/DDBJ databases">
        <authorList>
            <person name="Sun Q."/>
            <person name="Zhou Y."/>
        </authorList>
    </citation>
    <scope>NUCLEOTIDE SEQUENCE</scope>
    <source>
        <strain evidence="2">CGMCC 1.6293</strain>
    </source>
</reference>
<dbReference type="EMBL" id="BMLF01000001">
    <property type="protein sequence ID" value="GGL98048.1"/>
    <property type="molecule type" value="Genomic_DNA"/>
</dbReference>
<dbReference type="InterPro" id="IPR032347">
    <property type="entry name" value="DUF4864"/>
</dbReference>
<evidence type="ECO:0008006" key="4">
    <source>
        <dbReference type="Google" id="ProtNLM"/>
    </source>
</evidence>
<comment type="caution">
    <text evidence="2">The sequence shown here is derived from an EMBL/GenBank/DDBJ whole genome shotgun (WGS) entry which is preliminary data.</text>
</comment>
<protein>
    <recommendedName>
        <fullName evidence="4">DUF4864 domain-containing protein</fullName>
    </recommendedName>
</protein>
<dbReference type="RefSeq" id="WP_028288068.1">
    <property type="nucleotide sequence ID" value="NZ_BMLF01000001.1"/>
</dbReference>
<keyword evidence="3" id="KW-1185">Reference proteome</keyword>
<dbReference type="AlphaFoldDB" id="A0A917SV60"/>
<evidence type="ECO:0000313" key="2">
    <source>
        <dbReference type="EMBL" id="GGL98048.1"/>
    </source>
</evidence>
<name>A0A917SV60_9RHOB</name>
<organism evidence="2 3">
    <name type="scientific">Pseudooceanicola nanhaiensis</name>
    <dbReference type="NCBI Taxonomy" id="375761"/>
    <lineage>
        <taxon>Bacteria</taxon>
        <taxon>Pseudomonadati</taxon>
        <taxon>Pseudomonadota</taxon>
        <taxon>Alphaproteobacteria</taxon>
        <taxon>Rhodobacterales</taxon>
        <taxon>Paracoccaceae</taxon>
        <taxon>Pseudooceanicola</taxon>
    </lineage>
</organism>
<sequence>MRRFLTALAIWLAAAIPAAAQQTEIETVIADQFERFRADDFAAAFEHASPTIRGLFGTPENFGAMVRNGYPMVHRPKSFRFLDLGEGRRGLRQIVEVEDIAGRRHLLAYEMIETENGWKINGVQLLPPPDVAA</sequence>
<dbReference type="Pfam" id="PF16156">
    <property type="entry name" value="DUF4864"/>
    <property type="match status" value="1"/>
</dbReference>
<keyword evidence="1" id="KW-0732">Signal</keyword>
<feature type="chain" id="PRO_5037915691" description="DUF4864 domain-containing protein" evidence="1">
    <location>
        <begin position="21"/>
        <end position="133"/>
    </location>
</feature>
<reference evidence="2" key="1">
    <citation type="journal article" date="2014" name="Int. J. Syst. Evol. Microbiol.">
        <title>Complete genome sequence of Corynebacterium casei LMG S-19264T (=DSM 44701T), isolated from a smear-ripened cheese.</title>
        <authorList>
            <consortium name="US DOE Joint Genome Institute (JGI-PGF)"/>
            <person name="Walter F."/>
            <person name="Albersmeier A."/>
            <person name="Kalinowski J."/>
            <person name="Ruckert C."/>
        </authorList>
    </citation>
    <scope>NUCLEOTIDE SEQUENCE</scope>
    <source>
        <strain evidence="2">CGMCC 1.6293</strain>
    </source>
</reference>
<gene>
    <name evidence="2" type="ORF">GCM10011534_20140</name>
</gene>
<accession>A0A917SV60</accession>
<dbReference type="Proteomes" id="UP000649829">
    <property type="component" value="Unassembled WGS sequence"/>
</dbReference>
<evidence type="ECO:0000313" key="3">
    <source>
        <dbReference type="Proteomes" id="UP000649829"/>
    </source>
</evidence>
<proteinExistence type="predicted"/>